<comment type="catalytic activity">
    <reaction evidence="8">
        <text>tRNA(Val) + L-valine + ATP = L-valyl-tRNA(Val) + AMP + diphosphate</text>
        <dbReference type="Rhea" id="RHEA:10704"/>
        <dbReference type="Rhea" id="RHEA-COMP:9672"/>
        <dbReference type="Rhea" id="RHEA-COMP:9708"/>
        <dbReference type="ChEBI" id="CHEBI:30616"/>
        <dbReference type="ChEBI" id="CHEBI:33019"/>
        <dbReference type="ChEBI" id="CHEBI:57762"/>
        <dbReference type="ChEBI" id="CHEBI:78442"/>
        <dbReference type="ChEBI" id="CHEBI:78537"/>
        <dbReference type="ChEBI" id="CHEBI:456215"/>
        <dbReference type="EC" id="6.1.1.9"/>
    </reaction>
</comment>
<dbReference type="CDD" id="cd07962">
    <property type="entry name" value="Anticodon_Ia_Val"/>
    <property type="match status" value="1"/>
</dbReference>
<dbReference type="NCBIfam" id="NF004349">
    <property type="entry name" value="PRK05729.1"/>
    <property type="match status" value="1"/>
</dbReference>
<feature type="domain" description="Aminoacyl-tRNA synthetase class Ia" evidence="11">
    <location>
        <begin position="15"/>
        <end position="444"/>
    </location>
</feature>
<dbReference type="GO" id="GO:0002161">
    <property type="term" value="F:aminoacyl-tRNA deacylase activity"/>
    <property type="evidence" value="ECO:0007669"/>
    <property type="project" value="InterPro"/>
</dbReference>
<keyword evidence="7 10" id="KW-0030">Aminoacyl-tRNA synthetase</keyword>
<dbReference type="InterPro" id="IPR013155">
    <property type="entry name" value="M/V/L/I-tRNA-synth_anticd-bd"/>
</dbReference>
<dbReference type="AlphaFoldDB" id="A0A845DC71"/>
<dbReference type="PRINTS" id="PR00986">
    <property type="entry name" value="TRNASYNTHVAL"/>
</dbReference>
<dbReference type="GO" id="GO:0005829">
    <property type="term" value="C:cytosol"/>
    <property type="evidence" value="ECO:0007669"/>
    <property type="project" value="TreeGrafter"/>
</dbReference>
<keyword evidence="5 10" id="KW-0067">ATP-binding</keyword>
<dbReference type="GO" id="GO:0006438">
    <property type="term" value="P:valyl-tRNA aminoacylation"/>
    <property type="evidence" value="ECO:0007669"/>
    <property type="project" value="UniProtKB-UniRule"/>
</dbReference>
<evidence type="ECO:0000256" key="1">
    <source>
        <dbReference type="ARBA" id="ARBA00013169"/>
    </source>
</evidence>
<dbReference type="Pfam" id="PF08264">
    <property type="entry name" value="Anticodon_1"/>
    <property type="match status" value="1"/>
</dbReference>
<dbReference type="EC" id="6.1.1.9" evidence="1 9"/>
<keyword evidence="4 10" id="KW-0547">Nucleotide-binding</keyword>
<evidence type="ECO:0000256" key="9">
    <source>
        <dbReference type="NCBIfam" id="TIGR00422"/>
    </source>
</evidence>
<evidence type="ECO:0000256" key="10">
    <source>
        <dbReference type="RuleBase" id="RU363035"/>
    </source>
</evidence>
<keyword evidence="2" id="KW-0963">Cytoplasm</keyword>
<evidence type="ECO:0000313" key="13">
    <source>
        <dbReference type="EMBL" id="MYE38254.1"/>
    </source>
</evidence>
<dbReference type="PROSITE" id="PS00178">
    <property type="entry name" value="AA_TRNA_LIGASE_I"/>
    <property type="match status" value="1"/>
</dbReference>
<evidence type="ECO:0000256" key="2">
    <source>
        <dbReference type="ARBA" id="ARBA00022490"/>
    </source>
</evidence>
<evidence type="ECO:0000256" key="6">
    <source>
        <dbReference type="ARBA" id="ARBA00022917"/>
    </source>
</evidence>
<reference evidence="13 14" key="1">
    <citation type="submission" date="2019-09" db="EMBL/GenBank/DDBJ databases">
        <title>Characterisation of the sponge microbiome using genome-centric metagenomics.</title>
        <authorList>
            <person name="Engelberts J.P."/>
            <person name="Robbins S.J."/>
            <person name="De Goeij J.M."/>
            <person name="Aranda M."/>
            <person name="Bell S.C."/>
            <person name="Webster N.S."/>
        </authorList>
    </citation>
    <scope>NUCLEOTIDE SEQUENCE [LARGE SCALE GENOMIC DNA]</scope>
    <source>
        <strain evidence="13">SB0662_bin_43</strain>
    </source>
</reference>
<dbReference type="Proteomes" id="UP000449092">
    <property type="component" value="Unassembled WGS sequence"/>
</dbReference>
<comment type="caution">
    <text evidence="13">The sequence shown here is derived from an EMBL/GenBank/DDBJ whole genome shotgun (WGS) entry which is preliminary data.</text>
</comment>
<evidence type="ECO:0000256" key="8">
    <source>
        <dbReference type="ARBA" id="ARBA00047552"/>
    </source>
</evidence>
<dbReference type="InterPro" id="IPR001412">
    <property type="entry name" value="aa-tRNA-synth_I_CS"/>
</dbReference>
<organism evidence="13 14">
    <name type="scientific">Candidatus Spechtbacteria bacterium SB0662_bin_43</name>
    <dbReference type="NCBI Taxonomy" id="2604897"/>
    <lineage>
        <taxon>Bacteria</taxon>
        <taxon>Candidatus Spechtiibacteriota</taxon>
    </lineage>
</organism>
<dbReference type="InterPro" id="IPR002303">
    <property type="entry name" value="Valyl-tRNA_ligase"/>
</dbReference>
<dbReference type="GO" id="GO:0005524">
    <property type="term" value="F:ATP binding"/>
    <property type="evidence" value="ECO:0007669"/>
    <property type="project" value="UniProtKB-KW"/>
</dbReference>
<dbReference type="Gene3D" id="3.40.50.620">
    <property type="entry name" value="HUPs"/>
    <property type="match status" value="3"/>
</dbReference>
<dbReference type="InterPro" id="IPR009080">
    <property type="entry name" value="tRNAsynth_Ia_anticodon-bd"/>
</dbReference>
<dbReference type="EMBL" id="VXOY01000015">
    <property type="protein sequence ID" value="MYE38254.1"/>
    <property type="molecule type" value="Genomic_DNA"/>
</dbReference>
<gene>
    <name evidence="13" type="ORF">F4X82_01890</name>
</gene>
<evidence type="ECO:0000256" key="7">
    <source>
        <dbReference type="ARBA" id="ARBA00023146"/>
    </source>
</evidence>
<evidence type="ECO:0000256" key="5">
    <source>
        <dbReference type="ARBA" id="ARBA00022840"/>
    </source>
</evidence>
<dbReference type="NCBIfam" id="TIGR00422">
    <property type="entry name" value="valS"/>
    <property type="match status" value="1"/>
</dbReference>
<dbReference type="Gene3D" id="3.90.740.10">
    <property type="entry name" value="Valyl/Leucyl/Isoleucyl-tRNA synthetase, editing domain"/>
    <property type="match status" value="1"/>
</dbReference>
<protein>
    <recommendedName>
        <fullName evidence="1 9">Valine--tRNA ligase</fullName>
        <ecNumber evidence="1 9">6.1.1.9</ecNumber>
    </recommendedName>
</protein>
<proteinExistence type="inferred from homology"/>
<evidence type="ECO:0000259" key="12">
    <source>
        <dbReference type="Pfam" id="PF08264"/>
    </source>
</evidence>
<evidence type="ECO:0000313" key="14">
    <source>
        <dbReference type="Proteomes" id="UP000449092"/>
    </source>
</evidence>
<dbReference type="FunFam" id="3.40.50.620:FF:000020">
    <property type="entry name" value="Valine--tRNA ligase, mitochondrial"/>
    <property type="match status" value="1"/>
</dbReference>
<dbReference type="InterPro" id="IPR014729">
    <property type="entry name" value="Rossmann-like_a/b/a_fold"/>
</dbReference>
<dbReference type="PANTHER" id="PTHR11946:SF93">
    <property type="entry name" value="VALINE--TRNA LIGASE, CHLOROPLASTIC_MITOCHONDRIAL 2"/>
    <property type="match status" value="1"/>
</dbReference>
<dbReference type="CDD" id="cd00817">
    <property type="entry name" value="ValRS_core"/>
    <property type="match status" value="1"/>
</dbReference>
<keyword evidence="3 10" id="KW-0436">Ligase</keyword>
<dbReference type="InterPro" id="IPR002300">
    <property type="entry name" value="aa-tRNA-synth_Ia"/>
</dbReference>
<dbReference type="Pfam" id="PF00133">
    <property type="entry name" value="tRNA-synt_1"/>
    <property type="match status" value="2"/>
</dbReference>
<keyword evidence="6 10" id="KW-0648">Protein biosynthesis</keyword>
<evidence type="ECO:0000259" key="11">
    <source>
        <dbReference type="Pfam" id="PF00133"/>
    </source>
</evidence>
<evidence type="ECO:0000256" key="3">
    <source>
        <dbReference type="ARBA" id="ARBA00022598"/>
    </source>
</evidence>
<dbReference type="InterPro" id="IPR033705">
    <property type="entry name" value="Anticodon_Ia_Val"/>
</dbReference>
<dbReference type="SUPFAM" id="SSF47323">
    <property type="entry name" value="Anticodon-binding domain of a subclass of class I aminoacyl-tRNA synthetases"/>
    <property type="match status" value="1"/>
</dbReference>
<dbReference type="SUPFAM" id="SSF50677">
    <property type="entry name" value="ValRS/IleRS/LeuRS editing domain"/>
    <property type="match status" value="1"/>
</dbReference>
<feature type="domain" description="Aminoacyl-tRNA synthetase class Ia" evidence="11">
    <location>
        <begin position="454"/>
        <end position="580"/>
    </location>
</feature>
<sequence>MELPKNYSPQETEKKIYKKWEESGYFNPDRMIQDAIIPSDAPAFSLVLPPPNVTGTLHIGHGIMLAIEDTFVRFYRMRGYKALWIPGTDHAAIATQSKVEKELYKKEKKTRHDVGRDEFIKMVEEFAQNSKNTILSQVREMGSSVDWSRQAYTLDKQRSSAVVVAFKKMYEDKLIYRGGRIVHWDPKMQTTISDDEIEWVEEKTPLYYLKFGDFTISTARPETKFGDKYIVVHPDDKRYEHYKHKQAIEVEWINGTITATVIKDESIDMEFGTGAMTITPWHDSTDFAIAERHDLDREQVIDEYGKILPIAQEFQGMSIKKARPLIVQKLKEKGLLEKIDENYTHRIATNSRGGGIIEPQIRTQWWVDVSKQFTLQNSNLQGIPSGSQTTLKEIMKQSVKTGQITLYPDRFKKTYFHWIDNLQDWNISRQLWYGHRVPVWYKGEKIAVGAEPPEKDEWEQDPDTLDTWFSSGLWTFSTMGWNGQQTDEMKQYHPTTLMETGYDILFFWVARMILMSGYLLGEVPFENVYLHGLVRDEQGRKMSKSLNNIIDPRDLIKKYGADATRMALLAGNPAGNDTSLSEEKVKGYKHYANKLWNITRFILMQTEDYEMSTTEPDLTSNDRAILQSIERLETKIAKHIQNYQLHLAIEDLYQFTWREFADKMLEDSKPLLQDDTTKTSRQYTLTNALIRLLVLHHPFMPFITETLWHHIPDTQGLLMTHQNK</sequence>
<accession>A0A845DC71</accession>
<dbReference type="Gene3D" id="1.10.730.10">
    <property type="entry name" value="Isoleucyl-tRNA Synthetase, Domain 1"/>
    <property type="match status" value="1"/>
</dbReference>
<name>A0A845DC71_9BACT</name>
<comment type="similarity">
    <text evidence="10">Belongs to the class-I aminoacyl-tRNA synthetase family.</text>
</comment>
<evidence type="ECO:0000256" key="4">
    <source>
        <dbReference type="ARBA" id="ARBA00022741"/>
    </source>
</evidence>
<dbReference type="SUPFAM" id="SSF52374">
    <property type="entry name" value="Nucleotidylyl transferase"/>
    <property type="match status" value="1"/>
</dbReference>
<dbReference type="InterPro" id="IPR009008">
    <property type="entry name" value="Val/Leu/Ile-tRNA-synth_edit"/>
</dbReference>
<dbReference type="PANTHER" id="PTHR11946">
    <property type="entry name" value="VALYL-TRNA SYNTHETASES"/>
    <property type="match status" value="1"/>
</dbReference>
<feature type="domain" description="Methionyl/Valyl/Leucyl/Isoleucyl-tRNA synthetase anticodon-binding" evidence="12">
    <location>
        <begin position="622"/>
        <end position="711"/>
    </location>
</feature>
<dbReference type="GO" id="GO:0004832">
    <property type="term" value="F:valine-tRNA ligase activity"/>
    <property type="evidence" value="ECO:0007669"/>
    <property type="project" value="UniProtKB-UniRule"/>
</dbReference>